<name>A0AAW9SBF6_9BACT</name>
<evidence type="ECO:0000256" key="2">
    <source>
        <dbReference type="ARBA" id="ARBA00022448"/>
    </source>
</evidence>
<dbReference type="AlphaFoldDB" id="A0AAW9SBF6"/>
<evidence type="ECO:0000313" key="11">
    <source>
        <dbReference type="Proteomes" id="UP001403385"/>
    </source>
</evidence>
<dbReference type="Gene3D" id="2.60.40.1120">
    <property type="entry name" value="Carboxypeptidase-like, regulatory domain"/>
    <property type="match status" value="1"/>
</dbReference>
<comment type="caution">
    <text evidence="10">The sequence shown here is derived from an EMBL/GenBank/DDBJ whole genome shotgun (WGS) entry which is preliminary data.</text>
</comment>
<evidence type="ECO:0000256" key="7">
    <source>
        <dbReference type="PROSITE-ProRule" id="PRU01360"/>
    </source>
</evidence>
<evidence type="ECO:0000256" key="6">
    <source>
        <dbReference type="ARBA" id="ARBA00023237"/>
    </source>
</evidence>
<keyword evidence="4 7" id="KW-0812">Transmembrane</keyword>
<dbReference type="RefSeq" id="WP_346823050.1">
    <property type="nucleotide sequence ID" value="NZ_JBDKWZ010000013.1"/>
</dbReference>
<dbReference type="NCBIfam" id="TIGR04057">
    <property type="entry name" value="SusC_RagA_signa"/>
    <property type="match status" value="1"/>
</dbReference>
<keyword evidence="11" id="KW-1185">Reference proteome</keyword>
<evidence type="ECO:0000256" key="3">
    <source>
        <dbReference type="ARBA" id="ARBA00022452"/>
    </source>
</evidence>
<dbReference type="GO" id="GO:0009279">
    <property type="term" value="C:cell outer membrane"/>
    <property type="evidence" value="ECO:0007669"/>
    <property type="project" value="UniProtKB-SubCell"/>
</dbReference>
<feature type="signal peptide" evidence="8">
    <location>
        <begin position="1"/>
        <end position="30"/>
    </location>
</feature>
<gene>
    <name evidence="10" type="ORF">AAG747_20285</name>
</gene>
<dbReference type="Pfam" id="PF13715">
    <property type="entry name" value="CarbopepD_reg_2"/>
    <property type="match status" value="1"/>
</dbReference>
<keyword evidence="8" id="KW-0732">Signal</keyword>
<evidence type="ECO:0000256" key="4">
    <source>
        <dbReference type="ARBA" id="ARBA00022692"/>
    </source>
</evidence>
<keyword evidence="3 7" id="KW-1134">Transmembrane beta strand</keyword>
<feature type="domain" description="TonB-dependent receptor plug" evidence="9">
    <location>
        <begin position="212"/>
        <end position="338"/>
    </location>
</feature>
<dbReference type="Proteomes" id="UP001403385">
    <property type="component" value="Unassembled WGS sequence"/>
</dbReference>
<dbReference type="InterPro" id="IPR023997">
    <property type="entry name" value="TonB-dep_OMP_SusC/RagA_CS"/>
</dbReference>
<dbReference type="InterPro" id="IPR012910">
    <property type="entry name" value="Plug_dom"/>
</dbReference>
<dbReference type="InterPro" id="IPR039426">
    <property type="entry name" value="TonB-dep_rcpt-like"/>
</dbReference>
<evidence type="ECO:0000256" key="8">
    <source>
        <dbReference type="SAM" id="SignalP"/>
    </source>
</evidence>
<dbReference type="Gene3D" id="2.170.130.10">
    <property type="entry name" value="TonB-dependent receptor, plug domain"/>
    <property type="match status" value="1"/>
</dbReference>
<evidence type="ECO:0000313" key="10">
    <source>
        <dbReference type="EMBL" id="MEN7550269.1"/>
    </source>
</evidence>
<dbReference type="PROSITE" id="PS52016">
    <property type="entry name" value="TONB_DEPENDENT_REC_3"/>
    <property type="match status" value="1"/>
</dbReference>
<dbReference type="InterPro" id="IPR008969">
    <property type="entry name" value="CarboxyPept-like_regulatory"/>
</dbReference>
<proteinExistence type="inferred from homology"/>
<dbReference type="Gene3D" id="2.40.170.20">
    <property type="entry name" value="TonB-dependent receptor, beta-barrel domain"/>
    <property type="match status" value="1"/>
</dbReference>
<dbReference type="Pfam" id="PF07715">
    <property type="entry name" value="Plug"/>
    <property type="match status" value="1"/>
</dbReference>
<keyword evidence="5 7" id="KW-0472">Membrane</keyword>
<keyword evidence="2 7" id="KW-0813">Transport</keyword>
<comment type="subcellular location">
    <subcellularLocation>
        <location evidence="1 7">Cell outer membrane</location>
        <topology evidence="1 7">Multi-pass membrane protein</topology>
    </subcellularLocation>
</comment>
<dbReference type="SUPFAM" id="SSF56935">
    <property type="entry name" value="Porins"/>
    <property type="match status" value="1"/>
</dbReference>
<evidence type="ECO:0000256" key="5">
    <source>
        <dbReference type="ARBA" id="ARBA00023136"/>
    </source>
</evidence>
<dbReference type="EMBL" id="JBDKWZ010000013">
    <property type="protein sequence ID" value="MEN7550269.1"/>
    <property type="molecule type" value="Genomic_DNA"/>
</dbReference>
<dbReference type="InterPro" id="IPR036942">
    <property type="entry name" value="Beta-barrel_TonB_sf"/>
</dbReference>
<protein>
    <submittedName>
        <fullName evidence="10">SusC/RagA family TonB-linked outer membrane protein</fullName>
    </submittedName>
</protein>
<dbReference type="NCBIfam" id="TIGR04056">
    <property type="entry name" value="OMP_RagA_SusC"/>
    <property type="match status" value="1"/>
</dbReference>
<evidence type="ECO:0000259" key="9">
    <source>
        <dbReference type="Pfam" id="PF07715"/>
    </source>
</evidence>
<evidence type="ECO:0000256" key="1">
    <source>
        <dbReference type="ARBA" id="ARBA00004571"/>
    </source>
</evidence>
<feature type="chain" id="PRO_5043578257" evidence="8">
    <location>
        <begin position="31"/>
        <end position="1129"/>
    </location>
</feature>
<dbReference type="InterPro" id="IPR023996">
    <property type="entry name" value="TonB-dep_OMP_SusC/RagA"/>
</dbReference>
<dbReference type="InterPro" id="IPR037066">
    <property type="entry name" value="Plug_dom_sf"/>
</dbReference>
<sequence>MKKMLPWKAHVQKWVLAMLCLMLCIAPLTAQPSEAPKVSIQLENVTTEALLAELENQTNFHFAYNKEAAFLFKKVSMHARELPLEEVLRKLSERQGLSYKTINNTIWLKAGTSRTIELIKGKIVDAEDNSPLVGASVVVKGTSIGTISDVNGEFRLANVEQGVTLLVSYIGYEAQEIEVNSETLHIALKSNTRQLQEVVVGALGIERETYSLGYAVQKVGDDDISEVRSGNWVNTLKGKVAGLNFTNAGTGPAGTTRITLRGENTLNFANNEAMIVVDGIPVNSGMTGNGEGSYLGEDLPVDYGDGISDLNPDDIQSISVLKGPTAAALYGSRAMNGVIMITTKTAKKNKKLGVNFSTSFTLDKINRWPDYQTEYGSGSRTKNPPLYYSFGKTEDGKGTQSTHSWGPGFEGQDFYQYPDTDVRTAWQARDHVKGFFEEGTTVNHNLSVSGAGEMGSMRLSLSHLKNDWIVPNTGFEKNSIALNTTFHLNKYIKIKAQGSYIKKKSDNLPAAGYGSHSPMYFFMWNTNNIDVNWLKDYWLEENVLQDNATNPNADNPYFQSYEQIDSQEKDRVIGMVSAHIQATDEIDLMLRTGLDQSEDFRRTIRPMSSIKFPRGMYREQTVFYQENNSDFLASYKPKWEEFEFKASVGGNYRKLIKRNYKLTAKELNIPGVYNLGNATTMPVLSNSRYRHDVYSLYALLSLGRKWWYLDLTARNDWSSTLPQSHNSFFYPSASLSLLVSEMVDLGAVDLLKVRLSAAQVGNDTRPYKLERYYSYSEFNASVYNPSTIPNSNLLPEQVTSYEAGVDLRMFKGRLNFDATVYHSQIHDQIIDIPIDPSSGYKKVLLNAGQINNTGLELTAGFSAIRTEKFQWKTNINWATNRGKVVELADGVENYIMADGIYHRVTVEARPGERLGDIYGRGYKRAPSGEIIYEDGMPVLDTEIKKVGNAFPDWTGGLYNEFTYKGFRLGVLFDVRKGGDLYSLTYAALSYSGKLTNSLEGRYDQNLIGKGVIDMGDGTYKPNDQQPDNIGYYYNALYSRDNVEANTVDGSFVKLREVSLGWNLPKKWLQNMFIDKASVSLSGRNLFTWSDYPAFDPEAATMDGSSIRPGFETGQYPSTASYTLKVNLSF</sequence>
<reference evidence="10 11" key="1">
    <citation type="submission" date="2024-04" db="EMBL/GenBank/DDBJ databases">
        <title>Novel genus in family Flammeovirgaceae.</title>
        <authorList>
            <person name="Nguyen T.H."/>
            <person name="Vuong T.Q."/>
            <person name="Le H."/>
            <person name="Kim S.-G."/>
        </authorList>
    </citation>
    <scope>NUCLEOTIDE SEQUENCE [LARGE SCALE GENOMIC DNA]</scope>
    <source>
        <strain evidence="10 11">JCM 23209</strain>
    </source>
</reference>
<dbReference type="SUPFAM" id="SSF49464">
    <property type="entry name" value="Carboxypeptidase regulatory domain-like"/>
    <property type="match status" value="1"/>
</dbReference>
<accession>A0AAW9SBF6</accession>
<comment type="similarity">
    <text evidence="7">Belongs to the TonB-dependent receptor family.</text>
</comment>
<organism evidence="10 11">
    <name type="scientific">Rapidithrix thailandica</name>
    <dbReference type="NCBI Taxonomy" id="413964"/>
    <lineage>
        <taxon>Bacteria</taxon>
        <taxon>Pseudomonadati</taxon>
        <taxon>Bacteroidota</taxon>
        <taxon>Cytophagia</taxon>
        <taxon>Cytophagales</taxon>
        <taxon>Flammeovirgaceae</taxon>
        <taxon>Rapidithrix</taxon>
    </lineage>
</organism>
<keyword evidence="6 7" id="KW-0998">Cell outer membrane</keyword>